<protein>
    <submittedName>
        <fullName evidence="3">PrkA AAA domain protein</fullName>
    </submittedName>
</protein>
<reference evidence="3" key="1">
    <citation type="submission" date="2013-08" db="EMBL/GenBank/DDBJ databases">
        <authorList>
            <person name="Mendez C."/>
            <person name="Richter M."/>
            <person name="Ferrer M."/>
            <person name="Sanchez J."/>
        </authorList>
    </citation>
    <scope>NUCLEOTIDE SEQUENCE</scope>
</reference>
<gene>
    <name evidence="3" type="ORF">B1A_01520</name>
</gene>
<dbReference type="PANTHER" id="PTHR30267">
    <property type="entry name" value="PROTEIN KINASE PRKA"/>
    <property type="match status" value="1"/>
</dbReference>
<comment type="caution">
    <text evidence="3">The sequence shown here is derived from an EMBL/GenBank/DDBJ whole genome shotgun (WGS) entry which is preliminary data.</text>
</comment>
<dbReference type="PANTHER" id="PTHR30267:SF2">
    <property type="entry name" value="PROTEIN PRKA"/>
    <property type="match status" value="1"/>
</dbReference>
<reference evidence="3" key="2">
    <citation type="journal article" date="2014" name="ISME J.">
        <title>Microbial stratification in low pH oxic and suboxic macroscopic growths along an acid mine drainage.</title>
        <authorList>
            <person name="Mendez-Garcia C."/>
            <person name="Mesa V."/>
            <person name="Sprenger R.R."/>
            <person name="Richter M."/>
            <person name="Diez M.S."/>
            <person name="Solano J."/>
            <person name="Bargiela R."/>
            <person name="Golyshina O.V."/>
            <person name="Manteca A."/>
            <person name="Ramos J.L."/>
            <person name="Gallego J.R."/>
            <person name="Llorente I."/>
            <person name="Martins Dos Santos V.A."/>
            <person name="Jensen O.N."/>
            <person name="Pelaez A.I."/>
            <person name="Sanchez J."/>
            <person name="Ferrer M."/>
        </authorList>
    </citation>
    <scope>NUCLEOTIDE SEQUENCE</scope>
</reference>
<evidence type="ECO:0000256" key="1">
    <source>
        <dbReference type="SAM" id="MobiDB-lite"/>
    </source>
</evidence>
<feature type="non-terminal residue" evidence="3">
    <location>
        <position position="207"/>
    </location>
</feature>
<evidence type="ECO:0000313" key="3">
    <source>
        <dbReference type="EMBL" id="EQD79831.1"/>
    </source>
</evidence>
<dbReference type="InterPro" id="IPR013153">
    <property type="entry name" value="Prk_AAA"/>
</dbReference>
<sequence length="207" mass="22518">MRSRASYPDQTSRGACIDHAAFIESLSSFSRLHRAQHWEGTFGQFLADILPAAPAALARTSHEYVWDMLRWHGRLAEGGGAAGSEPRGGAALDPGAHAGPEEKLRDERASELFKRELFGIDEPLVRVIEYFKAAAGGSDVGRRLLLLLGPPSGGKSTIAILLKRGLEEYSRTEAGALYAIKGSPLHENPLNLIPASLRAEFRERYGV</sequence>
<name>T1C2Y8_9ZZZZ</name>
<accession>T1C2Y8</accession>
<organism evidence="3">
    <name type="scientific">mine drainage metagenome</name>
    <dbReference type="NCBI Taxonomy" id="410659"/>
    <lineage>
        <taxon>unclassified sequences</taxon>
        <taxon>metagenomes</taxon>
        <taxon>ecological metagenomes</taxon>
    </lineage>
</organism>
<feature type="domain" description="PrkA AAA" evidence="2">
    <location>
        <begin position="110"/>
        <end position="207"/>
    </location>
</feature>
<dbReference type="AlphaFoldDB" id="T1C2Y8"/>
<dbReference type="GO" id="GO:0004672">
    <property type="term" value="F:protein kinase activity"/>
    <property type="evidence" value="ECO:0007669"/>
    <property type="project" value="TreeGrafter"/>
</dbReference>
<proteinExistence type="predicted"/>
<evidence type="ECO:0000259" key="2">
    <source>
        <dbReference type="Pfam" id="PF08298"/>
    </source>
</evidence>
<dbReference type="Pfam" id="PF08298">
    <property type="entry name" value="AAA_PrkA"/>
    <property type="match status" value="1"/>
</dbReference>
<dbReference type="EMBL" id="AUZX01001155">
    <property type="protein sequence ID" value="EQD79831.1"/>
    <property type="molecule type" value="Genomic_DNA"/>
</dbReference>
<feature type="region of interest" description="Disordered" evidence="1">
    <location>
        <begin position="79"/>
        <end position="102"/>
    </location>
</feature>